<name>A0ABV3SIE2_9HYPH</name>
<protein>
    <submittedName>
        <fullName evidence="2">Uncharacterized protein</fullName>
    </submittedName>
</protein>
<dbReference type="Proteomes" id="UP001556692">
    <property type="component" value="Unassembled WGS sequence"/>
</dbReference>
<sequence>MREIIAAMAILFGALTMMSHAAAASKQLLKRFNFQQGSISFYVDKTWKNVRNGKTESGIWEWLDANHVCPVEWTSEKSKKHCRFYYKVK</sequence>
<keyword evidence="3" id="KW-1185">Reference proteome</keyword>
<proteinExistence type="predicted"/>
<feature type="chain" id="PRO_5046987074" evidence="1">
    <location>
        <begin position="22"/>
        <end position="89"/>
    </location>
</feature>
<organism evidence="2 3">
    <name type="scientific">Aquibium pacificus</name>
    <dbReference type="NCBI Taxonomy" id="3153579"/>
    <lineage>
        <taxon>Bacteria</taxon>
        <taxon>Pseudomonadati</taxon>
        <taxon>Pseudomonadota</taxon>
        <taxon>Alphaproteobacteria</taxon>
        <taxon>Hyphomicrobiales</taxon>
        <taxon>Phyllobacteriaceae</taxon>
        <taxon>Aquibium</taxon>
    </lineage>
</organism>
<accession>A0ABV3SIE2</accession>
<evidence type="ECO:0000313" key="3">
    <source>
        <dbReference type="Proteomes" id="UP001556692"/>
    </source>
</evidence>
<dbReference type="RefSeq" id="WP_367954139.1">
    <property type="nucleotide sequence ID" value="NZ_JBDPGJ010000002.1"/>
</dbReference>
<feature type="signal peptide" evidence="1">
    <location>
        <begin position="1"/>
        <end position="21"/>
    </location>
</feature>
<dbReference type="EMBL" id="JBDPGJ010000002">
    <property type="protein sequence ID" value="MEX0406281.1"/>
    <property type="molecule type" value="Genomic_DNA"/>
</dbReference>
<comment type="caution">
    <text evidence="2">The sequence shown here is derived from an EMBL/GenBank/DDBJ whole genome shotgun (WGS) entry which is preliminary data.</text>
</comment>
<keyword evidence="1" id="KW-0732">Signal</keyword>
<gene>
    <name evidence="2" type="ORF">ABGN05_11450</name>
</gene>
<reference evidence="2 3" key="1">
    <citation type="submission" date="2024-05" db="EMBL/GenBank/DDBJ databases">
        <authorList>
            <person name="Jiang F."/>
        </authorList>
    </citation>
    <scope>NUCLEOTIDE SEQUENCE [LARGE SCALE GENOMIC DNA]</scope>
    <source>
        <strain evidence="2 3">LZ166</strain>
    </source>
</reference>
<evidence type="ECO:0000256" key="1">
    <source>
        <dbReference type="SAM" id="SignalP"/>
    </source>
</evidence>
<evidence type="ECO:0000313" key="2">
    <source>
        <dbReference type="EMBL" id="MEX0406281.1"/>
    </source>
</evidence>